<accession>A0ABN1TVY4</accession>
<feature type="transmembrane region" description="Helical" evidence="7">
    <location>
        <begin position="373"/>
        <end position="392"/>
    </location>
</feature>
<feature type="transmembrane region" description="Helical" evidence="7">
    <location>
        <begin position="60"/>
        <end position="79"/>
    </location>
</feature>
<keyword evidence="3" id="KW-1003">Cell membrane</keyword>
<dbReference type="PANTHER" id="PTHR42718">
    <property type="entry name" value="MAJOR FACILITATOR SUPERFAMILY MULTIDRUG TRANSPORTER MFSC"/>
    <property type="match status" value="1"/>
</dbReference>
<dbReference type="PRINTS" id="PR01036">
    <property type="entry name" value="TCRTETB"/>
</dbReference>
<sequence length="660" mass="69399">MNASATSTAQVAPVPERRRPSPNTIVFVLSLCGIVVSLQQTLLLPLLPELPKLLDTSTDSASWLVTATLLAGAVATPTVSRLADMYGKRRMMVTALVISLAGSLLGAISELLPLLIAARALQGVGLALVPVAIAIMRDELPREKVPLGVAIMSATLAVGAGIGLPLAGLIANHLDWHAIFWLTAIVAALLLVTAIAVLPESPVRTRGTFDLRGAILLSAALTALLLAVSKGSMWGWTSATTLGLTALGLALIGIWIPLELRTPSPLVDIRVAARAPVMVVNIVSVFAGFAMFTNMLVTTQFLQMPEATGYGLGLDVLETGWWMVPNAAAFGLMAPVSAWMTRRYSPQLTLLVGTALMTAAYAARVFLSDDLFQIVFGSVIVGVGTALAYGALPTLIMRAVPVTETASANGLNVLLRSVGTSTASAVTAAVASASAIMVGEAMAPSKDALTLALWLAAGASLCATAIGLPTLRMRAFSEEWDRAGTEQIGAETRVVRGRVVSADGDPIRNAVVTVLTPDGVAIDWGQADSEGRFNAAIPRPGDYLVVTAAEGWQPRSWVMDLDDSHPLPPIVLRQRYTLSGVITDAEDEPVVDALVVLTRATGEVVDTIRTDHEGRYLIPRPTNGRYVLTVSSREGALGARPVTVWEYARSVDLRLGTPLA</sequence>
<dbReference type="SUPFAM" id="SSF103473">
    <property type="entry name" value="MFS general substrate transporter"/>
    <property type="match status" value="1"/>
</dbReference>
<feature type="transmembrane region" description="Helical" evidence="7">
    <location>
        <begin position="348"/>
        <end position="367"/>
    </location>
</feature>
<feature type="transmembrane region" description="Helical" evidence="7">
    <location>
        <begin position="279"/>
        <end position="302"/>
    </location>
</feature>
<evidence type="ECO:0000256" key="2">
    <source>
        <dbReference type="ARBA" id="ARBA00022448"/>
    </source>
</evidence>
<feature type="transmembrane region" description="Helical" evidence="7">
    <location>
        <begin position="209"/>
        <end position="228"/>
    </location>
</feature>
<evidence type="ECO:0000256" key="7">
    <source>
        <dbReference type="SAM" id="Phobius"/>
    </source>
</evidence>
<evidence type="ECO:0000256" key="4">
    <source>
        <dbReference type="ARBA" id="ARBA00022692"/>
    </source>
</evidence>
<dbReference type="InterPro" id="IPR020846">
    <property type="entry name" value="MFS_dom"/>
</dbReference>
<keyword evidence="2" id="KW-0813">Transport</keyword>
<feature type="transmembrane region" description="Helical" evidence="7">
    <location>
        <begin position="114"/>
        <end position="135"/>
    </location>
</feature>
<evidence type="ECO:0000313" key="9">
    <source>
        <dbReference type="EMBL" id="GAA1104918.1"/>
    </source>
</evidence>
<dbReference type="EMBL" id="BAAALG010000010">
    <property type="protein sequence ID" value="GAA1104918.1"/>
    <property type="molecule type" value="Genomic_DNA"/>
</dbReference>
<keyword evidence="6 7" id="KW-0472">Membrane</keyword>
<feature type="transmembrane region" description="Helical" evidence="7">
    <location>
        <begin position="448"/>
        <end position="468"/>
    </location>
</feature>
<dbReference type="RefSeq" id="WP_343994952.1">
    <property type="nucleotide sequence ID" value="NZ_BAAALG010000010.1"/>
</dbReference>
<dbReference type="InterPro" id="IPR013784">
    <property type="entry name" value="Carb-bd-like_fold"/>
</dbReference>
<organism evidence="9 10">
    <name type="scientific">Nocardioides dubius</name>
    <dbReference type="NCBI Taxonomy" id="317019"/>
    <lineage>
        <taxon>Bacteria</taxon>
        <taxon>Bacillati</taxon>
        <taxon>Actinomycetota</taxon>
        <taxon>Actinomycetes</taxon>
        <taxon>Propionibacteriales</taxon>
        <taxon>Nocardioidaceae</taxon>
        <taxon>Nocardioides</taxon>
    </lineage>
</organism>
<dbReference type="Pfam" id="PF07690">
    <property type="entry name" value="MFS_1"/>
    <property type="match status" value="1"/>
</dbReference>
<keyword evidence="4 7" id="KW-0812">Transmembrane</keyword>
<dbReference type="PROSITE" id="PS50850">
    <property type="entry name" value="MFS"/>
    <property type="match status" value="1"/>
</dbReference>
<evidence type="ECO:0000256" key="6">
    <source>
        <dbReference type="ARBA" id="ARBA00023136"/>
    </source>
</evidence>
<feature type="transmembrane region" description="Helical" evidence="7">
    <location>
        <begin position="147"/>
        <end position="170"/>
    </location>
</feature>
<comment type="caution">
    <text evidence="9">The sequence shown here is derived from an EMBL/GenBank/DDBJ whole genome shotgun (WGS) entry which is preliminary data.</text>
</comment>
<feature type="transmembrane region" description="Helical" evidence="7">
    <location>
        <begin position="91"/>
        <end position="108"/>
    </location>
</feature>
<dbReference type="InterPro" id="IPR011701">
    <property type="entry name" value="MFS"/>
</dbReference>
<name>A0ABN1TVY4_9ACTN</name>
<dbReference type="Gene3D" id="1.20.1250.20">
    <property type="entry name" value="MFS general substrate transporter like domains"/>
    <property type="match status" value="2"/>
</dbReference>
<proteinExistence type="predicted"/>
<feature type="transmembrane region" description="Helical" evidence="7">
    <location>
        <begin position="322"/>
        <end position="341"/>
    </location>
</feature>
<comment type="subcellular location">
    <subcellularLocation>
        <location evidence="1">Cell membrane</location>
        <topology evidence="1">Multi-pass membrane protein</topology>
    </subcellularLocation>
</comment>
<dbReference type="SUPFAM" id="SSF49464">
    <property type="entry name" value="Carboxypeptidase regulatory domain-like"/>
    <property type="match status" value="1"/>
</dbReference>
<evidence type="ECO:0000256" key="5">
    <source>
        <dbReference type="ARBA" id="ARBA00022989"/>
    </source>
</evidence>
<protein>
    <recommendedName>
        <fullName evidence="8">Major facilitator superfamily (MFS) profile domain-containing protein</fullName>
    </recommendedName>
</protein>
<gene>
    <name evidence="9" type="ORF">GCM10009668_25350</name>
</gene>
<dbReference type="InterPro" id="IPR036259">
    <property type="entry name" value="MFS_trans_sf"/>
</dbReference>
<dbReference type="PANTHER" id="PTHR42718:SF46">
    <property type="entry name" value="BLR6921 PROTEIN"/>
    <property type="match status" value="1"/>
</dbReference>
<dbReference type="Pfam" id="PF13620">
    <property type="entry name" value="CarboxypepD_reg"/>
    <property type="match status" value="2"/>
</dbReference>
<reference evidence="9 10" key="1">
    <citation type="journal article" date="2019" name="Int. J. Syst. Evol. Microbiol.">
        <title>The Global Catalogue of Microorganisms (GCM) 10K type strain sequencing project: providing services to taxonomists for standard genome sequencing and annotation.</title>
        <authorList>
            <consortium name="The Broad Institute Genomics Platform"/>
            <consortium name="The Broad Institute Genome Sequencing Center for Infectious Disease"/>
            <person name="Wu L."/>
            <person name="Ma J."/>
        </authorList>
    </citation>
    <scope>NUCLEOTIDE SEQUENCE [LARGE SCALE GENOMIC DNA]</scope>
    <source>
        <strain evidence="9 10">JCM 13008</strain>
    </source>
</reference>
<dbReference type="InterPro" id="IPR008969">
    <property type="entry name" value="CarboxyPept-like_regulatory"/>
</dbReference>
<feature type="transmembrane region" description="Helical" evidence="7">
    <location>
        <begin position="176"/>
        <end position="197"/>
    </location>
</feature>
<evidence type="ECO:0000313" key="10">
    <source>
        <dbReference type="Proteomes" id="UP001501581"/>
    </source>
</evidence>
<evidence type="ECO:0000256" key="3">
    <source>
        <dbReference type="ARBA" id="ARBA00022475"/>
    </source>
</evidence>
<dbReference type="Proteomes" id="UP001501581">
    <property type="component" value="Unassembled WGS sequence"/>
</dbReference>
<dbReference type="SUPFAM" id="SSF49452">
    <property type="entry name" value="Starch-binding domain-like"/>
    <property type="match status" value="1"/>
</dbReference>
<dbReference type="Gene3D" id="2.60.40.1120">
    <property type="entry name" value="Carboxypeptidase-like, regulatory domain"/>
    <property type="match status" value="2"/>
</dbReference>
<feature type="transmembrane region" description="Helical" evidence="7">
    <location>
        <begin position="413"/>
        <end position="436"/>
    </location>
</feature>
<keyword evidence="10" id="KW-1185">Reference proteome</keyword>
<dbReference type="CDD" id="cd17504">
    <property type="entry name" value="MFS_MMR_MDR_like"/>
    <property type="match status" value="1"/>
</dbReference>
<feature type="transmembrane region" description="Helical" evidence="7">
    <location>
        <begin position="25"/>
        <end position="48"/>
    </location>
</feature>
<feature type="transmembrane region" description="Helical" evidence="7">
    <location>
        <begin position="234"/>
        <end position="258"/>
    </location>
</feature>
<feature type="domain" description="Major facilitator superfamily (MFS) profile" evidence="8">
    <location>
        <begin position="25"/>
        <end position="475"/>
    </location>
</feature>
<evidence type="ECO:0000256" key="1">
    <source>
        <dbReference type="ARBA" id="ARBA00004651"/>
    </source>
</evidence>
<keyword evidence="5 7" id="KW-1133">Transmembrane helix</keyword>
<evidence type="ECO:0000259" key="8">
    <source>
        <dbReference type="PROSITE" id="PS50850"/>
    </source>
</evidence>